<feature type="transmembrane region" description="Helical" evidence="2">
    <location>
        <begin position="186"/>
        <end position="208"/>
    </location>
</feature>
<dbReference type="InterPro" id="IPR029468">
    <property type="entry name" value="O-ag_pol_Wzy"/>
</dbReference>
<dbReference type="AlphaFoldDB" id="A0A3P1V7W3"/>
<feature type="transmembrane region" description="Helical" evidence="2">
    <location>
        <begin position="86"/>
        <end position="104"/>
    </location>
</feature>
<reference evidence="3 4" key="1">
    <citation type="submission" date="2018-11" db="EMBL/GenBank/DDBJ databases">
        <title>Genomes From Bacteria Associated with the Canine Oral Cavity: a Test Case for Automated Genome-Based Taxonomic Assignment.</title>
        <authorList>
            <person name="Coil D.A."/>
            <person name="Jospin G."/>
            <person name="Darling A.E."/>
            <person name="Wallis C."/>
            <person name="Davis I.J."/>
            <person name="Harris S."/>
            <person name="Eisen J.A."/>
            <person name="Holcombe L.J."/>
            <person name="O'Flynn C."/>
        </authorList>
    </citation>
    <scope>NUCLEOTIDE SEQUENCE [LARGE SCALE GENOMIC DNA]</scope>
    <source>
        <strain evidence="3 4">OH5050</strain>
    </source>
</reference>
<dbReference type="RefSeq" id="WP_124933491.1">
    <property type="nucleotide sequence ID" value="NZ_RQZC01000005.1"/>
</dbReference>
<evidence type="ECO:0000256" key="1">
    <source>
        <dbReference type="SAM" id="MobiDB-lite"/>
    </source>
</evidence>
<dbReference type="NCBIfam" id="TIGR04370">
    <property type="entry name" value="glyco_rpt_poly"/>
    <property type="match status" value="1"/>
</dbReference>
<feature type="transmembrane region" description="Helical" evidence="2">
    <location>
        <begin position="124"/>
        <end position="146"/>
    </location>
</feature>
<feature type="transmembrane region" description="Helical" evidence="2">
    <location>
        <begin position="493"/>
        <end position="513"/>
    </location>
</feature>
<dbReference type="EMBL" id="RQZC01000005">
    <property type="protein sequence ID" value="RRD29757.1"/>
    <property type="molecule type" value="Genomic_DNA"/>
</dbReference>
<feature type="transmembrane region" description="Helical" evidence="2">
    <location>
        <begin position="258"/>
        <end position="275"/>
    </location>
</feature>
<sequence>MSAVPAALAGRPARGRRRPSRATGRWEDRRRRAVPRQQRALPVILSNLILLVLVLWSECDWPWALLVAVWLNLFLYCVLTRSRPVFLGGYLISFFILLLSQATLERIFGYDSGRTDPAAHPTTVGILYVGLISSTLGYMLSGLLALPYRAALTRLRGLLGRGGGPRRVRLRRSPGAHTGLEHLRQACLIVVLLTFPLSSFWLISTIARTGISGYLSLYTTEYISQNSGIVHLLGTYSSDICFVAYLILLATMPSQRQLILPTAALTLIKGLYLLMGVRKEFTVFAIVMVCYVILRNKLDPDQGWVTRRRASAIGLGTAALAFLLTAMESVRGQGSSASLLEFLYNQGVSVRVIDNIVLYGHRLPDQFYLAYFAHYGLVGRLLGYPPLQGNSLERAEAGGSLSHSLSRIALGENAYRSGMGTGTSFLAEGYLQYGMLGVILVAAVVGALLRYVDALTTASWSNCLRMLIVPSLIWIPRGPASDFIGILVEPTTIMAFMAIAALMAVSYGAQILTRPRDPADPHRAALPGRSPGAPPAR</sequence>
<dbReference type="Pfam" id="PF14296">
    <property type="entry name" value="O-ag_pol_Wzy"/>
    <property type="match status" value="1"/>
</dbReference>
<feature type="region of interest" description="Disordered" evidence="1">
    <location>
        <begin position="517"/>
        <end position="537"/>
    </location>
</feature>
<feature type="transmembrane region" description="Helical" evidence="2">
    <location>
        <begin position="62"/>
        <end position="79"/>
    </location>
</feature>
<feature type="region of interest" description="Disordered" evidence="1">
    <location>
        <begin position="1"/>
        <end position="28"/>
    </location>
</feature>
<protein>
    <submittedName>
        <fullName evidence="3">O-antigen polysaccharide polymerase Wzy</fullName>
    </submittedName>
</protein>
<name>A0A3P1V7W3_9ACTO</name>
<feature type="transmembrane region" description="Helical" evidence="2">
    <location>
        <begin position="39"/>
        <end position="56"/>
    </location>
</feature>
<dbReference type="Proteomes" id="UP000271272">
    <property type="component" value="Unassembled WGS sequence"/>
</dbReference>
<comment type="caution">
    <text evidence="3">The sequence shown here is derived from an EMBL/GenBank/DDBJ whole genome shotgun (WGS) entry which is preliminary data.</text>
</comment>
<organism evidence="3 4">
    <name type="scientific">Actinomyces bowdenii</name>
    <dbReference type="NCBI Taxonomy" id="131109"/>
    <lineage>
        <taxon>Bacteria</taxon>
        <taxon>Bacillati</taxon>
        <taxon>Actinomycetota</taxon>
        <taxon>Actinomycetes</taxon>
        <taxon>Actinomycetales</taxon>
        <taxon>Actinomycetaceae</taxon>
        <taxon>Actinomyces</taxon>
    </lineage>
</organism>
<keyword evidence="4" id="KW-1185">Reference proteome</keyword>
<keyword evidence="2" id="KW-0472">Membrane</keyword>
<accession>A0A3P1V7W3</accession>
<evidence type="ECO:0000313" key="4">
    <source>
        <dbReference type="Proteomes" id="UP000271272"/>
    </source>
</evidence>
<feature type="compositionally biased region" description="Low complexity" evidence="1">
    <location>
        <begin position="1"/>
        <end position="12"/>
    </location>
</feature>
<evidence type="ECO:0000313" key="3">
    <source>
        <dbReference type="EMBL" id="RRD29757.1"/>
    </source>
</evidence>
<keyword evidence="2" id="KW-0812">Transmembrane</keyword>
<dbReference type="OrthoDB" id="1938692at2"/>
<keyword evidence="2" id="KW-1133">Transmembrane helix</keyword>
<feature type="transmembrane region" description="Helical" evidence="2">
    <location>
        <begin position="430"/>
        <end position="452"/>
    </location>
</feature>
<proteinExistence type="predicted"/>
<feature type="transmembrane region" description="Helical" evidence="2">
    <location>
        <begin position="281"/>
        <end position="298"/>
    </location>
</feature>
<evidence type="ECO:0000256" key="2">
    <source>
        <dbReference type="SAM" id="Phobius"/>
    </source>
</evidence>
<feature type="transmembrane region" description="Helical" evidence="2">
    <location>
        <begin position="310"/>
        <end position="327"/>
    </location>
</feature>
<feature type="transmembrane region" description="Helical" evidence="2">
    <location>
        <begin position="464"/>
        <end position="487"/>
    </location>
</feature>
<gene>
    <name evidence="3" type="ORF">EII10_05520</name>
</gene>
<feature type="transmembrane region" description="Helical" evidence="2">
    <location>
        <begin position="228"/>
        <end position="251"/>
    </location>
</feature>